<dbReference type="GO" id="GO:0016757">
    <property type="term" value="F:glycosyltransferase activity"/>
    <property type="evidence" value="ECO:0007669"/>
    <property type="project" value="InterPro"/>
</dbReference>
<keyword evidence="4" id="KW-1185">Reference proteome</keyword>
<dbReference type="SUPFAM" id="SSF53756">
    <property type="entry name" value="UDP-Glycosyltransferase/glycogen phosphorylase"/>
    <property type="match status" value="1"/>
</dbReference>
<evidence type="ECO:0000259" key="1">
    <source>
        <dbReference type="Pfam" id="PF00534"/>
    </source>
</evidence>
<name>A0A8J3IFW9_9CHLR</name>
<gene>
    <name evidence="3" type="ORF">KSF_047420</name>
</gene>
<feature type="domain" description="Glycosyltransferase subfamily 4-like N-terminal" evidence="2">
    <location>
        <begin position="26"/>
        <end position="197"/>
    </location>
</feature>
<dbReference type="InterPro" id="IPR028098">
    <property type="entry name" value="Glyco_trans_4-like_N"/>
</dbReference>
<dbReference type="Gene3D" id="3.40.50.2000">
    <property type="entry name" value="Glycogen Phosphorylase B"/>
    <property type="match status" value="2"/>
</dbReference>
<dbReference type="PANTHER" id="PTHR45947:SF3">
    <property type="entry name" value="SULFOQUINOVOSYL TRANSFERASE SQD2"/>
    <property type="match status" value="1"/>
</dbReference>
<dbReference type="RefSeq" id="WP_220205408.1">
    <property type="nucleotide sequence ID" value="NZ_BNJK01000001.1"/>
</dbReference>
<evidence type="ECO:0000313" key="4">
    <source>
        <dbReference type="Proteomes" id="UP000597444"/>
    </source>
</evidence>
<evidence type="ECO:0000313" key="3">
    <source>
        <dbReference type="EMBL" id="GHO94694.1"/>
    </source>
</evidence>
<dbReference type="Pfam" id="PF00534">
    <property type="entry name" value="Glycos_transf_1"/>
    <property type="match status" value="1"/>
</dbReference>
<comment type="caution">
    <text evidence="3">The sequence shown here is derived from an EMBL/GenBank/DDBJ whole genome shotgun (WGS) entry which is preliminary data.</text>
</comment>
<dbReference type="Pfam" id="PF13579">
    <property type="entry name" value="Glyco_trans_4_4"/>
    <property type="match status" value="1"/>
</dbReference>
<evidence type="ECO:0000259" key="2">
    <source>
        <dbReference type="Pfam" id="PF13579"/>
    </source>
</evidence>
<dbReference type="PANTHER" id="PTHR45947">
    <property type="entry name" value="SULFOQUINOVOSYL TRANSFERASE SQD2"/>
    <property type="match status" value="1"/>
</dbReference>
<dbReference type="InterPro" id="IPR001296">
    <property type="entry name" value="Glyco_trans_1"/>
</dbReference>
<feature type="domain" description="Glycosyl transferase family 1" evidence="1">
    <location>
        <begin position="210"/>
        <end position="393"/>
    </location>
</feature>
<dbReference type="EMBL" id="BNJK01000001">
    <property type="protein sequence ID" value="GHO94694.1"/>
    <property type="molecule type" value="Genomic_DNA"/>
</dbReference>
<protein>
    <submittedName>
        <fullName evidence="3">Transferase</fullName>
    </submittedName>
</protein>
<proteinExistence type="predicted"/>
<reference evidence="3" key="1">
    <citation type="submission" date="2020-10" db="EMBL/GenBank/DDBJ databases">
        <title>Taxonomic study of unclassified bacteria belonging to the class Ktedonobacteria.</title>
        <authorList>
            <person name="Yabe S."/>
            <person name="Wang C.M."/>
            <person name="Zheng Y."/>
            <person name="Sakai Y."/>
            <person name="Cavaletti L."/>
            <person name="Monciardini P."/>
            <person name="Donadio S."/>
        </authorList>
    </citation>
    <scope>NUCLEOTIDE SEQUENCE</scope>
    <source>
        <strain evidence="3">ID150040</strain>
    </source>
</reference>
<accession>A0A8J3IFW9</accession>
<dbReference type="Proteomes" id="UP000597444">
    <property type="component" value="Unassembled WGS sequence"/>
</dbReference>
<sequence>MDRPVRIAFLSEHASPAALLGGVDAGGQNVYVDEVSRNLARRGYIVDVFTRRDNPTAPEIIDWARGVRIVHLPAGPTQPLLKDELWPYMPEFRDAFLRFMLREDLRYDLLHGNFWMSGWVAAELSQRLHIPSVQIFHAMGKTKKKYQQEVDTSPDDRIQVEMEVIRTVDRLIAQCPGEYHELVDDYGADPERVITIPSAVNTRVFRPVAREEARRRIGLAQDEFVIVYIGRVIPRKDPRNIVRALARLQSWAESVECTRKIRLLIVGGETVEPDPQATPEIGELASLARELGVLEQVLFVGKRSQDTLRYYYSAGNVAVTTPWYEPFGLTPLEAMACGRPVIGSAVGGITSTIVDSETGFLVPPRDPEQLATQLYQFLMEPALTEQMGQAARLRVEQEYTWPIVAMRTASLYETLLATRTKQARKYGVKGKHGTIRNEAEQLTGQGERFAG</sequence>
<dbReference type="AlphaFoldDB" id="A0A8J3IFW9"/>
<keyword evidence="3" id="KW-0808">Transferase</keyword>
<dbReference type="InterPro" id="IPR050194">
    <property type="entry name" value="Glycosyltransferase_grp1"/>
</dbReference>
<organism evidence="3 4">
    <name type="scientific">Reticulibacter mediterranei</name>
    <dbReference type="NCBI Taxonomy" id="2778369"/>
    <lineage>
        <taxon>Bacteria</taxon>
        <taxon>Bacillati</taxon>
        <taxon>Chloroflexota</taxon>
        <taxon>Ktedonobacteria</taxon>
        <taxon>Ktedonobacterales</taxon>
        <taxon>Reticulibacteraceae</taxon>
        <taxon>Reticulibacter</taxon>
    </lineage>
</organism>